<dbReference type="PROSITE" id="PS50966">
    <property type="entry name" value="ZF_SWIM"/>
    <property type="match status" value="1"/>
</dbReference>
<dbReference type="CDD" id="cd22343">
    <property type="entry name" value="PDDEXK_lambda_exonuclease-like"/>
    <property type="match status" value="1"/>
</dbReference>
<dbReference type="InterPro" id="IPR007527">
    <property type="entry name" value="Znf_SWIM"/>
</dbReference>
<evidence type="ECO:0000256" key="1">
    <source>
        <dbReference type="PROSITE-ProRule" id="PRU00325"/>
    </source>
</evidence>
<dbReference type="EMBL" id="JAYMGO010000007">
    <property type="protein sequence ID" value="KAL1270854.1"/>
    <property type="molecule type" value="Genomic_DNA"/>
</dbReference>
<dbReference type="InterPro" id="IPR051703">
    <property type="entry name" value="NF-kappa-B_Signaling_Reg"/>
</dbReference>
<evidence type="ECO:0000259" key="2">
    <source>
        <dbReference type="PROSITE" id="PS50966"/>
    </source>
</evidence>
<evidence type="ECO:0000313" key="4">
    <source>
        <dbReference type="Proteomes" id="UP001558613"/>
    </source>
</evidence>
<comment type="caution">
    <text evidence="3">The sequence shown here is derived from an EMBL/GenBank/DDBJ whole genome shotgun (WGS) entry which is preliminary data.</text>
</comment>
<gene>
    <name evidence="3" type="ORF">QQF64_029870</name>
</gene>
<name>A0ABR3N1U1_9TELE</name>
<dbReference type="PANTHER" id="PTHR46609:SF7">
    <property type="match status" value="1"/>
</dbReference>
<protein>
    <recommendedName>
        <fullName evidence="2">SWIM-type domain-containing protein</fullName>
    </recommendedName>
</protein>
<accession>A0ABR3N1U1</accession>
<organism evidence="3 4">
    <name type="scientific">Cirrhinus molitorella</name>
    <name type="common">mud carp</name>
    <dbReference type="NCBI Taxonomy" id="172907"/>
    <lineage>
        <taxon>Eukaryota</taxon>
        <taxon>Metazoa</taxon>
        <taxon>Chordata</taxon>
        <taxon>Craniata</taxon>
        <taxon>Vertebrata</taxon>
        <taxon>Euteleostomi</taxon>
        <taxon>Actinopterygii</taxon>
        <taxon>Neopterygii</taxon>
        <taxon>Teleostei</taxon>
        <taxon>Ostariophysi</taxon>
        <taxon>Cypriniformes</taxon>
        <taxon>Cyprinidae</taxon>
        <taxon>Labeoninae</taxon>
        <taxon>Labeonini</taxon>
        <taxon>Cirrhinus</taxon>
    </lineage>
</organism>
<evidence type="ECO:0000313" key="3">
    <source>
        <dbReference type="EMBL" id="KAL1270854.1"/>
    </source>
</evidence>
<keyword evidence="1" id="KW-0863">Zinc-finger</keyword>
<sequence length="332" mass="37519">MGRGRMPNPTAVLLKGYSNWIEGYITDIKVRKSETGCVVRARAFRSMRKNDTPYMVQVDFPSEGSFDVGLSKCNCKAGLGHCNHQIGLLYTLAHYIKMGYKSIPPTYKLLMASKRHPMDKVDSEFGLLPHGSALTYQVVGLPSTSTDHYPPFSLLSQPCNYTTVLSEKESIFYSGMTVTPSDAEALEKETRGHTLATSMQKQKRSVQTQAMKRGLELEPDAAAQYEQAHLLVDSTGVLGLLEIKCPDVDSVLECKYLSVKEDGVLALKSSHEYHYQMIGQMGITGITWCDFFVKSRNYYHLERIDFDEEKWESIKTKLDLFFFNCWLPNLCL</sequence>
<keyword evidence="4" id="KW-1185">Reference proteome</keyword>
<dbReference type="SUPFAM" id="SSF52980">
    <property type="entry name" value="Restriction endonuclease-like"/>
    <property type="match status" value="1"/>
</dbReference>
<proteinExistence type="predicted"/>
<keyword evidence="1" id="KW-0862">Zinc</keyword>
<reference evidence="3 4" key="1">
    <citation type="submission" date="2023-09" db="EMBL/GenBank/DDBJ databases">
        <authorList>
            <person name="Wang M."/>
        </authorList>
    </citation>
    <scope>NUCLEOTIDE SEQUENCE [LARGE SCALE GENOMIC DNA]</scope>
    <source>
        <strain evidence="3">GT-2023</strain>
        <tissue evidence="3">Liver</tissue>
    </source>
</reference>
<dbReference type="InterPro" id="IPR011335">
    <property type="entry name" value="Restrct_endonuc-II-like"/>
</dbReference>
<keyword evidence="1" id="KW-0479">Metal-binding</keyword>
<dbReference type="Gene3D" id="3.90.320.10">
    <property type="match status" value="1"/>
</dbReference>
<dbReference type="PANTHER" id="PTHR46609">
    <property type="entry name" value="EXONUCLEASE, PHAGE-TYPE/RECB, C-TERMINAL DOMAIN-CONTAINING PROTEIN"/>
    <property type="match status" value="1"/>
</dbReference>
<dbReference type="InterPro" id="IPR011604">
    <property type="entry name" value="PDDEXK-like_dom_sf"/>
</dbReference>
<dbReference type="Proteomes" id="UP001558613">
    <property type="component" value="Unassembled WGS sequence"/>
</dbReference>
<feature type="domain" description="SWIM-type" evidence="2">
    <location>
        <begin position="54"/>
        <end position="93"/>
    </location>
</feature>